<dbReference type="PATRIC" id="fig|121290.4.peg.3483"/>
<reference evidence="1 2" key="1">
    <citation type="submission" date="2015-10" db="EMBL/GenBank/DDBJ databases">
        <title>Transcriptomic analysis of a linuron degrading triple-species bacterial consortium.</title>
        <authorList>
            <person name="Albers P."/>
        </authorList>
    </citation>
    <scope>NUCLEOTIDE SEQUENCE [LARGE SCALE GENOMIC DNA]</scope>
    <source>
        <strain evidence="1 2">WDL6</strain>
    </source>
</reference>
<dbReference type="AlphaFoldDB" id="A0A109BKX5"/>
<comment type="caution">
    <text evidence="1">The sequence shown here is derived from an EMBL/GenBank/DDBJ whole genome shotgun (WGS) entry which is preliminary data.</text>
</comment>
<protein>
    <submittedName>
        <fullName evidence="1">Uncharacterized protein</fullName>
    </submittedName>
</protein>
<name>A0A109BKX5_HYPSL</name>
<keyword evidence="2" id="KW-1185">Reference proteome</keyword>
<evidence type="ECO:0000313" key="1">
    <source>
        <dbReference type="EMBL" id="KWT70733.1"/>
    </source>
</evidence>
<dbReference type="EMBL" id="LMTR01000028">
    <property type="protein sequence ID" value="KWT70733.1"/>
    <property type="molecule type" value="Genomic_DNA"/>
</dbReference>
<organism evidence="1 2">
    <name type="scientific">Hyphomicrobium sulfonivorans</name>
    <dbReference type="NCBI Taxonomy" id="121290"/>
    <lineage>
        <taxon>Bacteria</taxon>
        <taxon>Pseudomonadati</taxon>
        <taxon>Pseudomonadota</taxon>
        <taxon>Alphaproteobacteria</taxon>
        <taxon>Hyphomicrobiales</taxon>
        <taxon>Hyphomicrobiaceae</taxon>
        <taxon>Hyphomicrobium</taxon>
    </lineage>
</organism>
<gene>
    <name evidence="1" type="ORF">APY04_0794</name>
</gene>
<proteinExistence type="predicted"/>
<accession>A0A109BKX5</accession>
<dbReference type="Proteomes" id="UP000059074">
    <property type="component" value="Unassembled WGS sequence"/>
</dbReference>
<sequence>MEVSKYQYGMTTREALLAEIEDFLMTESVSASEFGRSALNDTSLVMRLRSGADLRLSTADKLRAFMREFRMHRKTRRTNA</sequence>
<evidence type="ECO:0000313" key="2">
    <source>
        <dbReference type="Proteomes" id="UP000059074"/>
    </source>
</evidence>